<dbReference type="CDD" id="cd02518">
    <property type="entry name" value="GT2_SpsF"/>
    <property type="match status" value="1"/>
</dbReference>
<evidence type="ECO:0000313" key="2">
    <source>
        <dbReference type="Proteomes" id="UP000178632"/>
    </source>
</evidence>
<comment type="caution">
    <text evidence="1">The sequence shown here is derived from an EMBL/GenBank/DDBJ whole genome shotgun (WGS) entry which is preliminary data.</text>
</comment>
<sequence length="615" mass="71221">MKKHKIIFTAQDPGGFNAMTPVIKKLEKDPRFNVSMILAKHACLFAKKQNIRYLNADKMLFDIGGADLVFTGTSFGDSIEKRIISAAKAENIPTISIVDFWTDYIPSFSDSEKRNFKYLPDYILAVDEIMKKEMVAEGFPKDKIFITGNPYFDSFSKKNRQRTNKNLIAFFSQPFSEIYKNSDKDYKYGANLNEVQVFDDIVEVIEKIDLNKKIIINFHPRSKKLDKFDKIIENSKLEIKKEKELSNKDLIKRAEIVTGINSVVLFEAAMRGKKVLSYQPGLKGSDLLISNRLGLSAPVYKKEDLYQTFKKMFLQKPLKNNPKLVKKYTENKSTRKVANFIINVLKNKPRRKLKVIACIQARMGSRRLKKKALLKISGKSLIENMFLRLKAAKEIDDVVLATSNTKKNDILARHAEKIGLKYYRGEENDLISRQYETAKKFGADALLLATGDCPLLDPEIVDRLVKIYKKNYKKFDFFTNTFPPTFPHGLDIDIVPVSTFERIDKKIKDPFYRECYGAYIMENPKKFRIYNLKNPANLSSIRLTVDYLEDLILTRNIFSALDKKNKVFVMKDILKFLKKNPKVLEINKKRIDMVIARNIRSREYHSIVSKNHNHE</sequence>
<name>A0A1G2ILH9_9BACT</name>
<dbReference type="EMBL" id="MHPE01000053">
    <property type="protein sequence ID" value="OGZ75260.1"/>
    <property type="molecule type" value="Genomic_DNA"/>
</dbReference>
<gene>
    <name evidence="1" type="ORF">A3G45_03275</name>
</gene>
<dbReference type="Proteomes" id="UP000178632">
    <property type="component" value="Unassembled WGS sequence"/>
</dbReference>
<evidence type="ECO:0000313" key="1">
    <source>
        <dbReference type="EMBL" id="OGZ75260.1"/>
    </source>
</evidence>
<dbReference type="Pfam" id="PF02348">
    <property type="entry name" value="CTP_transf_3"/>
    <property type="match status" value="1"/>
</dbReference>
<dbReference type="GO" id="GO:0005829">
    <property type="term" value="C:cytosol"/>
    <property type="evidence" value="ECO:0007669"/>
    <property type="project" value="TreeGrafter"/>
</dbReference>
<dbReference type="SUPFAM" id="SSF53448">
    <property type="entry name" value="Nucleotide-diphospho-sugar transferases"/>
    <property type="match status" value="1"/>
</dbReference>
<accession>A0A1G2ILH9</accession>
<dbReference type="AlphaFoldDB" id="A0A1G2ILH9"/>
<dbReference type="PANTHER" id="PTHR42866">
    <property type="entry name" value="3-DEOXY-MANNO-OCTULOSONATE CYTIDYLYLTRANSFERASE"/>
    <property type="match status" value="1"/>
</dbReference>
<reference evidence="1 2" key="1">
    <citation type="journal article" date="2016" name="Nat. Commun.">
        <title>Thousands of microbial genomes shed light on interconnected biogeochemical processes in an aquifer system.</title>
        <authorList>
            <person name="Anantharaman K."/>
            <person name="Brown C.T."/>
            <person name="Hug L.A."/>
            <person name="Sharon I."/>
            <person name="Castelle C.J."/>
            <person name="Probst A.J."/>
            <person name="Thomas B.C."/>
            <person name="Singh A."/>
            <person name="Wilkins M.J."/>
            <person name="Karaoz U."/>
            <person name="Brodie E.L."/>
            <person name="Williams K.H."/>
            <person name="Hubbard S.S."/>
            <person name="Banfield J.F."/>
        </authorList>
    </citation>
    <scope>NUCLEOTIDE SEQUENCE [LARGE SCALE GENOMIC DNA]</scope>
</reference>
<evidence type="ECO:0008006" key="3">
    <source>
        <dbReference type="Google" id="ProtNLM"/>
    </source>
</evidence>
<dbReference type="Gene3D" id="3.90.550.10">
    <property type="entry name" value="Spore Coat Polysaccharide Biosynthesis Protein SpsA, Chain A"/>
    <property type="match status" value="1"/>
</dbReference>
<dbReference type="Gene3D" id="3.40.50.2000">
    <property type="entry name" value="Glycogen Phosphorylase B"/>
    <property type="match status" value="2"/>
</dbReference>
<organism evidence="1 2">
    <name type="scientific">Candidatus Staskawiczbacteria bacterium RIFCSPLOWO2_12_FULL_37_15</name>
    <dbReference type="NCBI Taxonomy" id="1802218"/>
    <lineage>
        <taxon>Bacteria</taxon>
        <taxon>Candidatus Staskawicziibacteriota</taxon>
    </lineage>
</organism>
<dbReference type="SUPFAM" id="SSF53756">
    <property type="entry name" value="UDP-Glycosyltransferase/glycogen phosphorylase"/>
    <property type="match status" value="1"/>
</dbReference>
<dbReference type="InterPro" id="IPR029044">
    <property type="entry name" value="Nucleotide-diphossugar_trans"/>
</dbReference>
<dbReference type="PANTHER" id="PTHR42866:SF1">
    <property type="entry name" value="SPORE COAT POLYSACCHARIDE BIOSYNTHESIS PROTEIN SPSF"/>
    <property type="match status" value="1"/>
</dbReference>
<protein>
    <recommendedName>
        <fullName evidence="3">Acylneuraminate cytidylyltransferase</fullName>
    </recommendedName>
</protein>
<dbReference type="InterPro" id="IPR003329">
    <property type="entry name" value="Cytidylyl_trans"/>
</dbReference>
<proteinExistence type="predicted"/>